<dbReference type="EMBL" id="JAIWYP010000011">
    <property type="protein sequence ID" value="KAH3738323.1"/>
    <property type="molecule type" value="Genomic_DNA"/>
</dbReference>
<name>A0A9D4HZA1_DREPO</name>
<evidence type="ECO:0000313" key="1">
    <source>
        <dbReference type="EMBL" id="KAH3738323.1"/>
    </source>
</evidence>
<proteinExistence type="predicted"/>
<dbReference type="AlphaFoldDB" id="A0A9D4HZA1"/>
<protein>
    <submittedName>
        <fullName evidence="1">Uncharacterized protein</fullName>
    </submittedName>
</protein>
<gene>
    <name evidence="1" type="ORF">DPMN_044957</name>
</gene>
<evidence type="ECO:0000313" key="2">
    <source>
        <dbReference type="Proteomes" id="UP000828390"/>
    </source>
</evidence>
<reference evidence="1" key="2">
    <citation type="submission" date="2020-11" db="EMBL/GenBank/DDBJ databases">
        <authorList>
            <person name="McCartney M.A."/>
            <person name="Auch B."/>
            <person name="Kono T."/>
            <person name="Mallez S."/>
            <person name="Becker A."/>
            <person name="Gohl D.M."/>
            <person name="Silverstein K.A.T."/>
            <person name="Koren S."/>
            <person name="Bechman K.B."/>
            <person name="Herman A."/>
            <person name="Abrahante J.E."/>
            <person name="Garbe J."/>
        </authorList>
    </citation>
    <scope>NUCLEOTIDE SEQUENCE</scope>
    <source>
        <strain evidence="1">Duluth1</strain>
        <tissue evidence="1">Whole animal</tissue>
    </source>
</reference>
<accession>A0A9D4HZA1</accession>
<dbReference type="SUPFAM" id="SSF47986">
    <property type="entry name" value="DEATH domain"/>
    <property type="match status" value="1"/>
</dbReference>
<reference evidence="1" key="1">
    <citation type="journal article" date="2019" name="bioRxiv">
        <title>The Genome of the Zebra Mussel, Dreissena polymorpha: A Resource for Invasive Species Research.</title>
        <authorList>
            <person name="McCartney M.A."/>
            <person name="Auch B."/>
            <person name="Kono T."/>
            <person name="Mallez S."/>
            <person name="Zhang Y."/>
            <person name="Obille A."/>
            <person name="Becker A."/>
            <person name="Abrahante J.E."/>
            <person name="Garbe J."/>
            <person name="Badalamenti J.P."/>
            <person name="Herman A."/>
            <person name="Mangelson H."/>
            <person name="Liachko I."/>
            <person name="Sullivan S."/>
            <person name="Sone E.D."/>
            <person name="Koren S."/>
            <person name="Silverstein K.A.T."/>
            <person name="Beckman K.B."/>
            <person name="Gohl D.M."/>
        </authorList>
    </citation>
    <scope>NUCLEOTIDE SEQUENCE</scope>
    <source>
        <strain evidence="1">Duluth1</strain>
        <tissue evidence="1">Whole animal</tissue>
    </source>
</reference>
<keyword evidence="2" id="KW-1185">Reference proteome</keyword>
<sequence length="255" mass="29190">MCLDGKINVHLVDGHSDTRVSEVELRYAIERNTQGINRKLMKAGIGNIHAVNEGSIILIIKLLPSTERTLRTWTTIVNTVFKILDSIFESLDRSDVVTRKTEYDILVKSAKDGCEFLRNRQLLLRELQPLWLLKQPEHIEIFDAQDINDIRAEKSREKAANKMVNIIASKSNERKIRFRCLLKKTSPYIFEQIWGVQDQTDESTHRRPSIEKRIGTLKLEPIRPTSHTTSIKHLAGCIVFGCVSDTSSIRPSAWS</sequence>
<dbReference type="Gene3D" id="1.10.533.10">
    <property type="entry name" value="Death Domain, Fas"/>
    <property type="match status" value="1"/>
</dbReference>
<organism evidence="1 2">
    <name type="scientific">Dreissena polymorpha</name>
    <name type="common">Zebra mussel</name>
    <name type="synonym">Mytilus polymorpha</name>
    <dbReference type="NCBI Taxonomy" id="45954"/>
    <lineage>
        <taxon>Eukaryota</taxon>
        <taxon>Metazoa</taxon>
        <taxon>Spiralia</taxon>
        <taxon>Lophotrochozoa</taxon>
        <taxon>Mollusca</taxon>
        <taxon>Bivalvia</taxon>
        <taxon>Autobranchia</taxon>
        <taxon>Heteroconchia</taxon>
        <taxon>Euheterodonta</taxon>
        <taxon>Imparidentia</taxon>
        <taxon>Neoheterodontei</taxon>
        <taxon>Myida</taxon>
        <taxon>Dreissenoidea</taxon>
        <taxon>Dreissenidae</taxon>
        <taxon>Dreissena</taxon>
    </lineage>
</organism>
<dbReference type="InterPro" id="IPR011029">
    <property type="entry name" value="DEATH-like_dom_sf"/>
</dbReference>
<comment type="caution">
    <text evidence="1">The sequence shown here is derived from an EMBL/GenBank/DDBJ whole genome shotgun (WGS) entry which is preliminary data.</text>
</comment>
<dbReference type="Proteomes" id="UP000828390">
    <property type="component" value="Unassembled WGS sequence"/>
</dbReference>